<evidence type="ECO:0000256" key="3">
    <source>
        <dbReference type="ARBA" id="ARBA00023157"/>
    </source>
</evidence>
<dbReference type="Gene3D" id="2.60.40.10">
    <property type="entry name" value="Immunoglobulins"/>
    <property type="match status" value="2"/>
</dbReference>
<organism evidence="9 10">
    <name type="scientific">Danionella cerebrum</name>
    <dbReference type="NCBI Taxonomy" id="2873325"/>
    <lineage>
        <taxon>Eukaryota</taxon>
        <taxon>Metazoa</taxon>
        <taxon>Chordata</taxon>
        <taxon>Craniata</taxon>
        <taxon>Vertebrata</taxon>
        <taxon>Euteleostomi</taxon>
        <taxon>Actinopterygii</taxon>
        <taxon>Neopterygii</taxon>
        <taxon>Teleostei</taxon>
        <taxon>Ostariophysi</taxon>
        <taxon>Cypriniformes</taxon>
        <taxon>Danionidae</taxon>
        <taxon>Danioninae</taxon>
        <taxon>Danionella</taxon>
    </lineage>
</organism>
<evidence type="ECO:0000313" key="9">
    <source>
        <dbReference type="EMBL" id="TRY57319.1"/>
    </source>
</evidence>
<keyword evidence="3" id="KW-1015">Disulfide bond</keyword>
<evidence type="ECO:0000256" key="4">
    <source>
        <dbReference type="ARBA" id="ARBA00023180"/>
    </source>
</evidence>
<dbReference type="SMART" id="SM00409">
    <property type="entry name" value="IG"/>
    <property type="match status" value="2"/>
</dbReference>
<dbReference type="CDD" id="cd00096">
    <property type="entry name" value="Ig"/>
    <property type="match status" value="1"/>
</dbReference>
<evidence type="ECO:0000256" key="2">
    <source>
        <dbReference type="ARBA" id="ARBA00023136"/>
    </source>
</evidence>
<dbReference type="STRING" id="623744.A0A553MVX3"/>
<evidence type="ECO:0000256" key="7">
    <source>
        <dbReference type="SAM" id="SignalP"/>
    </source>
</evidence>
<dbReference type="InterPro" id="IPR013151">
    <property type="entry name" value="Immunoglobulin_dom"/>
</dbReference>
<dbReference type="Proteomes" id="UP000316079">
    <property type="component" value="Unassembled WGS sequence"/>
</dbReference>
<dbReference type="GO" id="GO:0098609">
    <property type="term" value="P:cell-cell adhesion"/>
    <property type="evidence" value="ECO:0007669"/>
    <property type="project" value="TreeGrafter"/>
</dbReference>
<feature type="domain" description="Ig-like" evidence="8">
    <location>
        <begin position="130"/>
        <end position="220"/>
    </location>
</feature>
<evidence type="ECO:0000259" key="8">
    <source>
        <dbReference type="PROSITE" id="PS50835"/>
    </source>
</evidence>
<dbReference type="PANTHER" id="PTHR11640:SF31">
    <property type="entry name" value="IRREGULAR CHIASM C-ROUGHEST PROTEIN-RELATED"/>
    <property type="match status" value="1"/>
</dbReference>
<dbReference type="InterPro" id="IPR007110">
    <property type="entry name" value="Ig-like_dom"/>
</dbReference>
<dbReference type="EMBL" id="SRMA01027243">
    <property type="protein sequence ID" value="TRY57319.1"/>
    <property type="molecule type" value="Genomic_DNA"/>
</dbReference>
<name>A0A553MVX3_9TELE</name>
<dbReference type="InterPro" id="IPR013783">
    <property type="entry name" value="Ig-like_fold"/>
</dbReference>
<feature type="signal peptide" evidence="7">
    <location>
        <begin position="1"/>
        <end position="26"/>
    </location>
</feature>
<proteinExistence type="predicted"/>
<dbReference type="OrthoDB" id="6106100at2759"/>
<keyword evidence="6" id="KW-0812">Transmembrane</keyword>
<keyword evidence="2 6" id="KW-0472">Membrane</keyword>
<dbReference type="InterPro" id="IPR003599">
    <property type="entry name" value="Ig_sub"/>
</dbReference>
<comment type="subcellular location">
    <subcellularLocation>
        <location evidence="1">Membrane</location>
        <topology evidence="1">Single-pass type I membrane protein</topology>
    </subcellularLocation>
</comment>
<dbReference type="GO" id="GO:0005886">
    <property type="term" value="C:plasma membrane"/>
    <property type="evidence" value="ECO:0007669"/>
    <property type="project" value="TreeGrafter"/>
</dbReference>
<feature type="domain" description="Ig-like" evidence="8">
    <location>
        <begin position="35"/>
        <end position="120"/>
    </location>
</feature>
<keyword evidence="4" id="KW-0325">Glycoprotein</keyword>
<evidence type="ECO:0000256" key="5">
    <source>
        <dbReference type="ARBA" id="ARBA00023319"/>
    </source>
</evidence>
<evidence type="ECO:0000256" key="6">
    <source>
        <dbReference type="SAM" id="Phobius"/>
    </source>
</evidence>
<reference evidence="9 10" key="1">
    <citation type="journal article" date="2019" name="Sci. Data">
        <title>Hybrid genome assembly and annotation of Danionella translucida.</title>
        <authorList>
            <person name="Kadobianskyi M."/>
            <person name="Schulze L."/>
            <person name="Schuelke M."/>
            <person name="Judkewitz B."/>
        </authorList>
    </citation>
    <scope>NUCLEOTIDE SEQUENCE [LARGE SCALE GENOMIC DNA]</scope>
    <source>
        <strain evidence="9 10">Bolton</strain>
    </source>
</reference>
<dbReference type="GO" id="GO:0005911">
    <property type="term" value="C:cell-cell junction"/>
    <property type="evidence" value="ECO:0007669"/>
    <property type="project" value="TreeGrafter"/>
</dbReference>
<dbReference type="InterPro" id="IPR051275">
    <property type="entry name" value="Cell_adhesion_signaling"/>
</dbReference>
<dbReference type="AlphaFoldDB" id="A0A553MVX3"/>
<comment type="caution">
    <text evidence="9">The sequence shown here is derived from an EMBL/GenBank/DDBJ whole genome shotgun (WGS) entry which is preliminary data.</text>
</comment>
<dbReference type="InterPro" id="IPR003598">
    <property type="entry name" value="Ig_sub2"/>
</dbReference>
<keyword evidence="6" id="KW-1133">Transmembrane helix</keyword>
<keyword evidence="7" id="KW-0732">Signal</keyword>
<dbReference type="InterPro" id="IPR036179">
    <property type="entry name" value="Ig-like_dom_sf"/>
</dbReference>
<keyword evidence="5" id="KW-0393">Immunoglobulin domain</keyword>
<dbReference type="PANTHER" id="PTHR11640">
    <property type="entry name" value="NEPHRIN"/>
    <property type="match status" value="1"/>
</dbReference>
<dbReference type="Pfam" id="PF00047">
    <property type="entry name" value="ig"/>
    <property type="match status" value="1"/>
</dbReference>
<feature type="transmembrane region" description="Helical" evidence="6">
    <location>
        <begin position="226"/>
        <end position="249"/>
    </location>
</feature>
<protein>
    <recommendedName>
        <fullName evidence="8">Ig-like domain-containing protein</fullName>
    </recommendedName>
</protein>
<dbReference type="GO" id="GO:0050839">
    <property type="term" value="F:cell adhesion molecule binding"/>
    <property type="evidence" value="ECO:0007669"/>
    <property type="project" value="TreeGrafter"/>
</dbReference>
<evidence type="ECO:0000256" key="1">
    <source>
        <dbReference type="ARBA" id="ARBA00004479"/>
    </source>
</evidence>
<dbReference type="Pfam" id="PF13895">
    <property type="entry name" value="Ig_2"/>
    <property type="match status" value="1"/>
</dbReference>
<evidence type="ECO:0000313" key="10">
    <source>
        <dbReference type="Proteomes" id="UP000316079"/>
    </source>
</evidence>
<dbReference type="PROSITE" id="PS50835">
    <property type="entry name" value="IG_LIKE"/>
    <property type="match status" value="2"/>
</dbReference>
<feature type="chain" id="PRO_5021999278" description="Ig-like domain-containing protein" evidence="7">
    <location>
        <begin position="27"/>
        <end position="268"/>
    </location>
</feature>
<dbReference type="SMART" id="SM00408">
    <property type="entry name" value="IGc2"/>
    <property type="match status" value="1"/>
</dbReference>
<gene>
    <name evidence="9" type="ORF">DNTS_008901</name>
</gene>
<sequence>MAFDSRITMKVLVGVALLLQCCVNHSTVVTVELCPLATDGLLDAALEESITLTCFTKSKDSSSQRELLWFRNGQRVNLAEENRMSPSSICVDPVTKDDNGAVFSCQLKGDASLNGSVELNVQCKYSDDPPELNDTREVSVEETNDVKLSCDVLANPPVAVVWKKDGKILDLTSGSYTSTNDGITAQLKISKAKHGVHQGTYACETNSKVYGMLSRTFQVTVKDRVIGFPLGPTIAGVVVVAATIVLALISRWERIAKVSQHLYCFKRN</sequence>
<accession>A0A553MVX3</accession>
<keyword evidence="10" id="KW-1185">Reference proteome</keyword>
<dbReference type="SUPFAM" id="SSF48726">
    <property type="entry name" value="Immunoglobulin"/>
    <property type="match status" value="2"/>
</dbReference>